<evidence type="ECO:0000313" key="2">
    <source>
        <dbReference type="Proteomes" id="UP000479000"/>
    </source>
</evidence>
<dbReference type="AlphaFoldDB" id="A0A6H5H2G3"/>
<protein>
    <submittedName>
        <fullName evidence="1">Uncharacterized protein</fullName>
    </submittedName>
</protein>
<sequence>MFGHVVLELMGYRSDVGRLPTPIANLPSAEDVGLFDVVVVEFVGSRPVVVGFSAKDAATEDVGLLDVFDAERRRRGRQSCDSSGGRQTK</sequence>
<dbReference type="EMBL" id="CADCXU010022026">
    <property type="protein sequence ID" value="CAB0009683.1"/>
    <property type="molecule type" value="Genomic_DNA"/>
</dbReference>
<organism evidence="1 2">
    <name type="scientific">Nesidiocoris tenuis</name>
    <dbReference type="NCBI Taxonomy" id="355587"/>
    <lineage>
        <taxon>Eukaryota</taxon>
        <taxon>Metazoa</taxon>
        <taxon>Ecdysozoa</taxon>
        <taxon>Arthropoda</taxon>
        <taxon>Hexapoda</taxon>
        <taxon>Insecta</taxon>
        <taxon>Pterygota</taxon>
        <taxon>Neoptera</taxon>
        <taxon>Paraneoptera</taxon>
        <taxon>Hemiptera</taxon>
        <taxon>Heteroptera</taxon>
        <taxon>Panheteroptera</taxon>
        <taxon>Cimicomorpha</taxon>
        <taxon>Miridae</taxon>
        <taxon>Dicyphina</taxon>
        <taxon>Nesidiocoris</taxon>
    </lineage>
</organism>
<reference evidence="1 2" key="1">
    <citation type="submission" date="2020-02" db="EMBL/GenBank/DDBJ databases">
        <authorList>
            <person name="Ferguson B K."/>
        </authorList>
    </citation>
    <scope>NUCLEOTIDE SEQUENCE [LARGE SCALE GENOMIC DNA]</scope>
</reference>
<name>A0A6H5H2G3_9HEMI</name>
<evidence type="ECO:0000313" key="1">
    <source>
        <dbReference type="EMBL" id="CAB0009683.1"/>
    </source>
</evidence>
<feature type="non-terminal residue" evidence="1">
    <location>
        <position position="89"/>
    </location>
</feature>
<proteinExistence type="predicted"/>
<gene>
    <name evidence="1" type="ORF">NTEN_LOCUS14802</name>
</gene>
<dbReference type="Proteomes" id="UP000479000">
    <property type="component" value="Unassembled WGS sequence"/>
</dbReference>
<keyword evidence="2" id="KW-1185">Reference proteome</keyword>
<accession>A0A6H5H2G3</accession>